<dbReference type="EMBL" id="LPUF01000001">
    <property type="protein sequence ID" value="OQK16373.1"/>
    <property type="molecule type" value="Genomic_DNA"/>
</dbReference>
<dbReference type="SUPFAM" id="SSF51206">
    <property type="entry name" value="cAMP-binding domain-like"/>
    <property type="match status" value="1"/>
</dbReference>
<keyword evidence="7" id="KW-1185">Reference proteome</keyword>
<dbReference type="InterPro" id="IPR012318">
    <property type="entry name" value="HTH_CRP"/>
</dbReference>
<reference evidence="6 7" key="1">
    <citation type="submission" date="2015-12" db="EMBL/GenBank/DDBJ databases">
        <authorList>
            <person name="Shamseldin A."/>
            <person name="Moawad H."/>
            <person name="Abd El-Rahim W.M."/>
            <person name="Sadowsky M.J."/>
        </authorList>
    </citation>
    <scope>NUCLEOTIDE SEQUENCE [LARGE SCALE GENOMIC DNA]</scope>
    <source>
        <strain evidence="6 7">WF1</strain>
    </source>
</reference>
<gene>
    <name evidence="6" type="ORF">AU255_00205</name>
</gene>
<evidence type="ECO:0000256" key="3">
    <source>
        <dbReference type="ARBA" id="ARBA00023163"/>
    </source>
</evidence>
<dbReference type="Pfam" id="PF00027">
    <property type="entry name" value="cNMP_binding"/>
    <property type="match status" value="1"/>
</dbReference>
<keyword evidence="2" id="KW-0238">DNA-binding</keyword>
<dbReference type="InterPro" id="IPR036390">
    <property type="entry name" value="WH_DNA-bd_sf"/>
</dbReference>
<dbReference type="SUPFAM" id="SSF46785">
    <property type="entry name" value="Winged helix' DNA-binding domain"/>
    <property type="match status" value="1"/>
</dbReference>
<dbReference type="Proteomes" id="UP000191980">
    <property type="component" value="Unassembled WGS sequence"/>
</dbReference>
<dbReference type="AlphaFoldDB" id="A0A1V8M4P8"/>
<dbReference type="InterPro" id="IPR036388">
    <property type="entry name" value="WH-like_DNA-bd_sf"/>
</dbReference>
<evidence type="ECO:0000259" key="5">
    <source>
        <dbReference type="PROSITE" id="PS51063"/>
    </source>
</evidence>
<dbReference type="PANTHER" id="PTHR24567">
    <property type="entry name" value="CRP FAMILY TRANSCRIPTIONAL REGULATORY PROTEIN"/>
    <property type="match status" value="1"/>
</dbReference>
<dbReference type="SMART" id="SM00419">
    <property type="entry name" value="HTH_CRP"/>
    <property type="match status" value="1"/>
</dbReference>
<dbReference type="FunFam" id="1.10.10.10:FF:000028">
    <property type="entry name" value="Fumarate/nitrate reduction transcriptional regulator Fnr"/>
    <property type="match status" value="1"/>
</dbReference>
<accession>A0A1V8M4P8</accession>
<dbReference type="GO" id="GO:0003700">
    <property type="term" value="F:DNA-binding transcription factor activity"/>
    <property type="evidence" value="ECO:0007669"/>
    <property type="project" value="TreeGrafter"/>
</dbReference>
<dbReference type="InterPro" id="IPR014710">
    <property type="entry name" value="RmlC-like_jellyroll"/>
</dbReference>
<dbReference type="CDD" id="cd00092">
    <property type="entry name" value="HTH_CRP"/>
    <property type="match status" value="1"/>
</dbReference>
<name>A0A1V8M4P8_9GAMM</name>
<dbReference type="PRINTS" id="PR00034">
    <property type="entry name" value="HTHCRP"/>
</dbReference>
<dbReference type="InterPro" id="IPR018490">
    <property type="entry name" value="cNMP-bd_dom_sf"/>
</dbReference>
<dbReference type="OrthoDB" id="7643467at2"/>
<evidence type="ECO:0000313" key="6">
    <source>
        <dbReference type="EMBL" id="OQK16373.1"/>
    </source>
</evidence>
<evidence type="ECO:0000256" key="2">
    <source>
        <dbReference type="ARBA" id="ARBA00023125"/>
    </source>
</evidence>
<protein>
    <submittedName>
        <fullName evidence="6">Crp/Fnr family transcriptional regulator</fullName>
    </submittedName>
</protein>
<dbReference type="Pfam" id="PF13545">
    <property type="entry name" value="HTH_Crp_2"/>
    <property type="match status" value="1"/>
</dbReference>
<dbReference type="PROSITE" id="PS51063">
    <property type="entry name" value="HTH_CRP_2"/>
    <property type="match status" value="1"/>
</dbReference>
<proteinExistence type="predicted"/>
<evidence type="ECO:0000256" key="1">
    <source>
        <dbReference type="ARBA" id="ARBA00023015"/>
    </source>
</evidence>
<evidence type="ECO:0000313" key="7">
    <source>
        <dbReference type="Proteomes" id="UP000191980"/>
    </source>
</evidence>
<dbReference type="SMART" id="SM00100">
    <property type="entry name" value="cNMP"/>
    <property type="match status" value="1"/>
</dbReference>
<keyword evidence="3" id="KW-0804">Transcription</keyword>
<comment type="caution">
    <text evidence="6">The sequence shown here is derived from an EMBL/GenBank/DDBJ whole genome shotgun (WGS) entry which is preliminary data.</text>
</comment>
<dbReference type="Gene3D" id="2.60.120.10">
    <property type="entry name" value="Jelly Rolls"/>
    <property type="match status" value="1"/>
</dbReference>
<dbReference type="PROSITE" id="PS50042">
    <property type="entry name" value="CNMP_BINDING_3"/>
    <property type="match status" value="1"/>
</dbReference>
<dbReference type="RefSeq" id="WP_080520999.1">
    <property type="nucleotide sequence ID" value="NZ_LPUF01000001.1"/>
</dbReference>
<dbReference type="InterPro" id="IPR050397">
    <property type="entry name" value="Env_Response_Regulators"/>
</dbReference>
<dbReference type="Gene3D" id="1.10.10.10">
    <property type="entry name" value="Winged helix-like DNA-binding domain superfamily/Winged helix DNA-binding domain"/>
    <property type="match status" value="1"/>
</dbReference>
<dbReference type="GO" id="GO:0003677">
    <property type="term" value="F:DNA binding"/>
    <property type="evidence" value="ECO:0007669"/>
    <property type="project" value="UniProtKB-KW"/>
</dbReference>
<evidence type="ECO:0000259" key="4">
    <source>
        <dbReference type="PROSITE" id="PS50042"/>
    </source>
</evidence>
<keyword evidence="1" id="KW-0805">Transcription regulation</keyword>
<organism evidence="6 7">
    <name type="scientific">Methyloprofundus sedimenti</name>
    <dbReference type="NCBI Taxonomy" id="1420851"/>
    <lineage>
        <taxon>Bacteria</taxon>
        <taxon>Pseudomonadati</taxon>
        <taxon>Pseudomonadota</taxon>
        <taxon>Gammaproteobacteria</taxon>
        <taxon>Methylococcales</taxon>
        <taxon>Methylococcaceae</taxon>
        <taxon>Methyloprofundus</taxon>
    </lineage>
</organism>
<dbReference type="PANTHER" id="PTHR24567:SF75">
    <property type="entry name" value="FUMARATE AND NITRATE REDUCTION REGULATORY PROTEIN"/>
    <property type="match status" value="1"/>
</dbReference>
<feature type="domain" description="HTH crp-type" evidence="5">
    <location>
        <begin position="155"/>
        <end position="228"/>
    </location>
</feature>
<sequence>MDQIVKDFKVSCTNCTLDAICLPRGLSQQEVENLSIEVKNNILVQKGEYIYRQGDEVNMIVAIKSGSAKLVSNDDQGNEHILSVLLPGELIGFESLFQNKYNCSAVALESLSFCVLSMDKFEALCARVPGLARELLKHSSEAIYESQGQIIASKSSAEEKVAKFLISLSDRLRKRGYSSVQFNIMLSRQEIGDHLGLTFETVSRTLKQFQKDGFLNVQRKLIEIKDLQGLRSIYTV</sequence>
<dbReference type="CDD" id="cd00038">
    <property type="entry name" value="CAP_ED"/>
    <property type="match status" value="1"/>
</dbReference>
<feature type="domain" description="Cyclic nucleotide-binding" evidence="4">
    <location>
        <begin position="22"/>
        <end position="142"/>
    </location>
</feature>
<dbReference type="STRING" id="1420851.AU255_00205"/>
<dbReference type="InterPro" id="IPR000595">
    <property type="entry name" value="cNMP-bd_dom"/>
</dbReference>
<dbReference type="GO" id="GO:0005829">
    <property type="term" value="C:cytosol"/>
    <property type="evidence" value="ECO:0007669"/>
    <property type="project" value="TreeGrafter"/>
</dbReference>